<evidence type="ECO:0000256" key="7">
    <source>
        <dbReference type="ARBA" id="ARBA00022842"/>
    </source>
</evidence>
<proteinExistence type="inferred from homology"/>
<dbReference type="EMBL" id="LGHJ01000019">
    <property type="protein sequence ID" value="KPL73894.1"/>
    <property type="molecule type" value="Genomic_DNA"/>
</dbReference>
<dbReference type="RefSeq" id="WP_061917631.1">
    <property type="nucleotide sequence ID" value="NZ_DF967971.1"/>
</dbReference>
<keyword evidence="8 13" id="KW-0786">Thiamine pyrophosphate</keyword>
<dbReference type="InterPro" id="IPR055152">
    <property type="entry name" value="Transketolase-like_C_2"/>
</dbReference>
<dbReference type="SMART" id="SM00861">
    <property type="entry name" value="Transket_pyr"/>
    <property type="match status" value="1"/>
</dbReference>
<comment type="catalytic activity">
    <reaction evidence="9 16">
        <text>D-sedoheptulose 7-phosphate + D-glyceraldehyde 3-phosphate = aldehydo-D-ribose 5-phosphate + D-xylulose 5-phosphate</text>
        <dbReference type="Rhea" id="RHEA:10508"/>
        <dbReference type="ChEBI" id="CHEBI:57483"/>
        <dbReference type="ChEBI" id="CHEBI:57737"/>
        <dbReference type="ChEBI" id="CHEBI:58273"/>
        <dbReference type="ChEBI" id="CHEBI:59776"/>
        <dbReference type="EC" id="2.2.1.1"/>
    </reaction>
</comment>
<evidence type="ECO:0000256" key="14">
    <source>
        <dbReference type="PIRSR" id="PIRSR605478-4"/>
    </source>
</evidence>
<dbReference type="CDD" id="cd02012">
    <property type="entry name" value="TPP_TK"/>
    <property type="match status" value="1"/>
</dbReference>
<feature type="binding site" evidence="14">
    <location>
        <position position="190"/>
    </location>
    <ligand>
        <name>Mg(2+)</name>
        <dbReference type="ChEBI" id="CHEBI:18420"/>
    </ligand>
</feature>
<evidence type="ECO:0000256" key="8">
    <source>
        <dbReference type="ARBA" id="ARBA00023052"/>
    </source>
</evidence>
<gene>
    <name evidence="18" type="ORF">AC812_14020</name>
</gene>
<feature type="binding site" evidence="13">
    <location>
        <position position="71"/>
    </location>
    <ligand>
        <name>thiamine diphosphate</name>
        <dbReference type="ChEBI" id="CHEBI:58937"/>
    </ligand>
</feature>
<feature type="binding site" evidence="14">
    <location>
        <position position="160"/>
    </location>
    <ligand>
        <name>Mg(2+)</name>
        <dbReference type="ChEBI" id="CHEBI:18420"/>
    </ligand>
</feature>
<dbReference type="InterPro" id="IPR029061">
    <property type="entry name" value="THDP-binding"/>
</dbReference>
<reference evidence="18 19" key="1">
    <citation type="submission" date="2015-07" db="EMBL/GenBank/DDBJ databases">
        <title>Draft genome of Bellilinea caldifistulae DSM 17877.</title>
        <authorList>
            <person name="Hemp J."/>
            <person name="Ward L.M."/>
            <person name="Pace L.A."/>
            <person name="Fischer W.W."/>
        </authorList>
    </citation>
    <scope>NUCLEOTIDE SEQUENCE [LARGE SCALE GENOMIC DNA]</scope>
    <source>
        <strain evidence="18 19">GOMI-1</strain>
    </source>
</reference>
<dbReference type="PANTHER" id="PTHR43522">
    <property type="entry name" value="TRANSKETOLASE"/>
    <property type="match status" value="1"/>
</dbReference>
<dbReference type="AlphaFoldDB" id="A0A0P6XP43"/>
<feature type="site" description="Important for catalytic activity" evidence="15">
    <location>
        <position position="265"/>
    </location>
</feature>
<organism evidence="18 19">
    <name type="scientific">Bellilinea caldifistulae</name>
    <dbReference type="NCBI Taxonomy" id="360411"/>
    <lineage>
        <taxon>Bacteria</taxon>
        <taxon>Bacillati</taxon>
        <taxon>Chloroflexota</taxon>
        <taxon>Anaerolineae</taxon>
        <taxon>Anaerolineales</taxon>
        <taxon>Anaerolineaceae</taxon>
        <taxon>Bellilinea</taxon>
    </lineage>
</organism>
<evidence type="ECO:0000256" key="11">
    <source>
        <dbReference type="PIRSR" id="PIRSR605478-1"/>
    </source>
</evidence>
<evidence type="ECO:0000313" key="19">
    <source>
        <dbReference type="Proteomes" id="UP000050514"/>
    </source>
</evidence>
<keyword evidence="7 14" id="KW-0460">Magnesium</keyword>
<dbReference type="PROSITE" id="PS00801">
    <property type="entry name" value="TRANSKETOLASE_1"/>
    <property type="match status" value="1"/>
</dbReference>
<comment type="cofactor">
    <cofactor evidence="16">
        <name>Mg(2+)</name>
        <dbReference type="ChEBI" id="CHEBI:18420"/>
    </cofactor>
    <cofactor evidence="16">
        <name>Ca(2+)</name>
        <dbReference type="ChEBI" id="CHEBI:29108"/>
    </cofactor>
    <cofactor evidence="16">
        <name>Mn(2+)</name>
        <dbReference type="ChEBI" id="CHEBI:29035"/>
    </cofactor>
    <cofactor evidence="16">
        <name>Co(2+)</name>
        <dbReference type="ChEBI" id="CHEBI:48828"/>
    </cofactor>
    <text evidence="16">Binds 1 Mg(2+) ion per subunit. Can also utilize other divalent metal cations, such as Ca(2+), Mn(2+) and Co(2+).</text>
</comment>
<evidence type="ECO:0000256" key="12">
    <source>
        <dbReference type="PIRSR" id="PIRSR605478-2"/>
    </source>
</evidence>
<dbReference type="FunFam" id="3.40.50.920:FF:000003">
    <property type="entry name" value="Transketolase"/>
    <property type="match status" value="1"/>
</dbReference>
<accession>A0A0P6XP43</accession>
<evidence type="ECO:0000256" key="6">
    <source>
        <dbReference type="ARBA" id="ARBA00022723"/>
    </source>
</evidence>
<evidence type="ECO:0000256" key="10">
    <source>
        <dbReference type="NCBIfam" id="TIGR00232"/>
    </source>
</evidence>
<feature type="active site" description="Proton donor" evidence="11">
    <location>
        <position position="414"/>
    </location>
</feature>
<evidence type="ECO:0000256" key="3">
    <source>
        <dbReference type="ARBA" id="ARBA00013152"/>
    </source>
</evidence>
<feature type="binding site" evidence="12">
    <location>
        <position position="472"/>
    </location>
    <ligand>
        <name>substrate</name>
    </ligand>
</feature>
<dbReference type="InterPro" id="IPR033247">
    <property type="entry name" value="Transketolase_fam"/>
</dbReference>
<evidence type="ECO:0000259" key="17">
    <source>
        <dbReference type="SMART" id="SM00861"/>
    </source>
</evidence>
<keyword evidence="6 14" id="KW-0479">Metal-binding</keyword>
<feature type="binding site" evidence="12">
    <location>
        <position position="360"/>
    </location>
    <ligand>
        <name>substrate</name>
    </ligand>
</feature>
<evidence type="ECO:0000256" key="15">
    <source>
        <dbReference type="PIRSR" id="PIRSR605478-5"/>
    </source>
</evidence>
<evidence type="ECO:0000256" key="1">
    <source>
        <dbReference type="ARBA" id="ARBA00007131"/>
    </source>
</evidence>
<dbReference type="InterPro" id="IPR005474">
    <property type="entry name" value="Transketolase_N"/>
</dbReference>
<dbReference type="CDD" id="cd07033">
    <property type="entry name" value="TPP_PYR_DXS_TK_like"/>
    <property type="match status" value="1"/>
</dbReference>
<dbReference type="FunFam" id="3.40.50.970:FF:000004">
    <property type="entry name" value="Transketolase"/>
    <property type="match status" value="1"/>
</dbReference>
<dbReference type="InterPro" id="IPR009014">
    <property type="entry name" value="Transketo_C/PFOR_II"/>
</dbReference>
<keyword evidence="16" id="KW-0106">Calcium</keyword>
<feature type="binding site" evidence="12">
    <location>
        <position position="265"/>
    </location>
    <ligand>
        <name>substrate</name>
    </ligand>
</feature>
<feature type="binding site" evidence="13">
    <location>
        <position position="440"/>
    </location>
    <ligand>
        <name>thiamine diphosphate</name>
        <dbReference type="ChEBI" id="CHEBI:58937"/>
    </ligand>
</feature>
<dbReference type="PROSITE" id="PS00802">
    <property type="entry name" value="TRANSKETOLASE_2"/>
    <property type="match status" value="1"/>
</dbReference>
<dbReference type="SUPFAM" id="SSF52922">
    <property type="entry name" value="TK C-terminal domain-like"/>
    <property type="match status" value="1"/>
</dbReference>
<dbReference type="InterPro" id="IPR005475">
    <property type="entry name" value="Transketolase-like_Pyr-bd"/>
</dbReference>
<feature type="binding site" evidence="12">
    <location>
        <position position="464"/>
    </location>
    <ligand>
        <name>substrate</name>
    </ligand>
</feature>
<evidence type="ECO:0000256" key="4">
    <source>
        <dbReference type="ARBA" id="ARBA00016662"/>
    </source>
</evidence>
<dbReference type="PANTHER" id="PTHR43522:SF2">
    <property type="entry name" value="TRANSKETOLASE 1-RELATED"/>
    <property type="match status" value="1"/>
</dbReference>
<dbReference type="NCBIfam" id="TIGR00232">
    <property type="entry name" value="tktlase_bact"/>
    <property type="match status" value="1"/>
</dbReference>
<feature type="site" description="Important for catalytic activity" evidence="15">
    <location>
        <position position="31"/>
    </location>
</feature>
<dbReference type="FunFam" id="3.40.50.970:FF:000003">
    <property type="entry name" value="Transketolase"/>
    <property type="match status" value="1"/>
</dbReference>
<dbReference type="GO" id="GO:0004802">
    <property type="term" value="F:transketolase activity"/>
    <property type="evidence" value="ECO:0007669"/>
    <property type="project" value="UniProtKB-UniRule"/>
</dbReference>
<sequence>MSKLTPDFEEKAINTVRFLSADAVQKANSGHPGLPMGAAVLAYVIWTRFLKHHPANPAWPDRDRFILSGGHGSMLLYSLLHLTGYDLPLEELRNFRQWGSRTPGHPEYGLTPGVETTTGPLGQGFANGVGMAIAEAHLAAEFNRPGFEIINHYVYAIVTDGDLMEGVASEAASLAGHLRLGKLIYLYDDNRISIDGSTDLAFTEDRARRFEAYGWQVIRNVDGLSIREVEAAIRKARKDPRPSLIICRTHIGYGLPTRQDTAKAHGEPPGEDELRGAKQKLGWPLEPDFYIPEDVLQFFRLALKNGQRAERKWQRLFKSYQQAYPTLATELKRRLAGELPDGWDQNLPEFSADPKGLATRAASGKVINALAERLPELIGGSADLTPSNNTWINGSPSFQADNRLGRNIHFGVREHGMGAVVNGMTLHGGVIPYCGTFLVFSDYMRPAVRISALSHIPSIWVYTHDSIGLGEDGPTHQPVEHLAALRAIPNLVVIRPADANEVREAWIAAIRNRHQPTAFALTRQAVPVFDRTTFAPADGLHRGAYVLADLGGAKPQIILMASGSEVALIVEAGYNLAAEGYNVRLVSFPSWELFEQQDQSYRDEVLPPSIKRRLAVEAGVAQGWHRYVGDQGRILSIERFGASAPYKRIYEEFGLTSTNILKEARNLLGVSNP</sequence>
<dbReference type="InterPro" id="IPR005478">
    <property type="entry name" value="Transketolase_bac-like"/>
</dbReference>
<evidence type="ECO:0000256" key="9">
    <source>
        <dbReference type="ARBA" id="ARBA00049473"/>
    </source>
</evidence>
<feature type="binding site" evidence="12">
    <location>
        <position position="31"/>
    </location>
    <ligand>
        <name>substrate</name>
    </ligand>
</feature>
<dbReference type="PATRIC" id="fig|360411.5.peg.2502"/>
<dbReference type="SUPFAM" id="SSF52518">
    <property type="entry name" value="Thiamin diphosphate-binding fold (THDP-binding)"/>
    <property type="match status" value="2"/>
</dbReference>
<feature type="binding site" evidence="12">
    <location>
        <position position="523"/>
    </location>
    <ligand>
        <name>substrate</name>
    </ligand>
</feature>
<dbReference type="GO" id="GO:0005829">
    <property type="term" value="C:cytosol"/>
    <property type="evidence" value="ECO:0007669"/>
    <property type="project" value="TreeGrafter"/>
</dbReference>
<dbReference type="STRING" id="360411.AC812_14020"/>
<dbReference type="OrthoDB" id="8732661at2"/>
<feature type="binding site" evidence="12">
    <location>
        <position position="387"/>
    </location>
    <ligand>
        <name>substrate</name>
    </ligand>
</feature>
<feature type="domain" description="Transketolase-like pyrimidine-binding" evidence="17">
    <location>
        <begin position="357"/>
        <end position="528"/>
    </location>
</feature>
<evidence type="ECO:0000256" key="13">
    <source>
        <dbReference type="PIRSR" id="PIRSR605478-3"/>
    </source>
</evidence>
<dbReference type="Gene3D" id="3.40.50.970">
    <property type="match status" value="2"/>
</dbReference>
<evidence type="ECO:0000313" key="18">
    <source>
        <dbReference type="EMBL" id="KPL73894.1"/>
    </source>
</evidence>
<comment type="function">
    <text evidence="16">Catalyzes the transfer of a two-carbon ketol group from a ketose donor to an aldose acceptor, via a covalent intermediate with the cofactor thiamine pyrophosphate.</text>
</comment>
<evidence type="ECO:0000256" key="16">
    <source>
        <dbReference type="RuleBase" id="RU004996"/>
    </source>
</evidence>
<dbReference type="Pfam" id="PF02779">
    <property type="entry name" value="Transket_pyr"/>
    <property type="match status" value="1"/>
</dbReference>
<evidence type="ECO:0000256" key="5">
    <source>
        <dbReference type="ARBA" id="ARBA00022679"/>
    </source>
</evidence>
<dbReference type="InterPro" id="IPR020826">
    <property type="entry name" value="Transketolase_BS"/>
</dbReference>
<keyword evidence="19" id="KW-1185">Reference proteome</keyword>
<feature type="binding site" evidence="13">
    <location>
        <position position="190"/>
    </location>
    <ligand>
        <name>thiamine diphosphate</name>
        <dbReference type="ChEBI" id="CHEBI:58937"/>
    </ligand>
</feature>
<comment type="cofactor">
    <cofactor evidence="14">
        <name>Mg(2+)</name>
        <dbReference type="ChEBI" id="CHEBI:18420"/>
    </cofactor>
    <text evidence="14">Binds 1 Mg(2+) ion per subunit. Can also utilize other divalent metal cations, such as Ca(2+), Mn(2+) and Co(2+).</text>
</comment>
<feature type="binding site" evidence="13">
    <location>
        <begin position="119"/>
        <end position="121"/>
    </location>
    <ligand>
        <name>thiamine diphosphate</name>
        <dbReference type="ChEBI" id="CHEBI:58937"/>
    </ligand>
</feature>
<comment type="caution">
    <text evidence="18">The sequence shown here is derived from an EMBL/GenBank/DDBJ whole genome shotgun (WGS) entry which is preliminary data.</text>
</comment>
<feature type="binding site" evidence="12">
    <location>
        <position position="476"/>
    </location>
    <ligand>
        <name>substrate</name>
    </ligand>
</feature>
<dbReference type="Proteomes" id="UP000050514">
    <property type="component" value="Unassembled WGS sequence"/>
</dbReference>
<dbReference type="GO" id="GO:0046872">
    <property type="term" value="F:metal ion binding"/>
    <property type="evidence" value="ECO:0007669"/>
    <property type="project" value="UniProtKB-KW"/>
</dbReference>
<dbReference type="GO" id="GO:0006098">
    <property type="term" value="P:pentose-phosphate shunt"/>
    <property type="evidence" value="ECO:0007669"/>
    <property type="project" value="TreeGrafter"/>
</dbReference>
<protein>
    <recommendedName>
        <fullName evidence="4 10">Transketolase</fullName>
        <ecNumber evidence="3 10">2.2.1.1</ecNumber>
    </recommendedName>
</protein>
<comment type="subunit">
    <text evidence="2 16">Homodimer.</text>
</comment>
<feature type="binding site" evidence="13">
    <location>
        <position position="161"/>
    </location>
    <ligand>
        <name>thiamine diphosphate</name>
        <dbReference type="ChEBI" id="CHEBI:58937"/>
    </ligand>
</feature>
<dbReference type="EC" id="2.2.1.1" evidence="3 10"/>
<dbReference type="InterPro" id="IPR049557">
    <property type="entry name" value="Transketolase_CS"/>
</dbReference>
<keyword evidence="5 16" id="KW-0808">Transferase</keyword>
<feature type="binding site" evidence="14">
    <location>
        <position position="192"/>
    </location>
    <ligand>
        <name>Mg(2+)</name>
        <dbReference type="ChEBI" id="CHEBI:18420"/>
    </ligand>
</feature>
<name>A0A0P6XP43_9CHLR</name>
<feature type="binding site" evidence="13">
    <location>
        <position position="265"/>
    </location>
    <ligand>
        <name>thiamine diphosphate</name>
        <dbReference type="ChEBI" id="CHEBI:58937"/>
    </ligand>
</feature>
<dbReference type="Pfam" id="PF00456">
    <property type="entry name" value="Transketolase_N"/>
    <property type="match status" value="1"/>
</dbReference>
<evidence type="ECO:0000256" key="2">
    <source>
        <dbReference type="ARBA" id="ARBA00011738"/>
    </source>
</evidence>
<dbReference type="Pfam" id="PF22613">
    <property type="entry name" value="Transketolase_C_1"/>
    <property type="match status" value="1"/>
</dbReference>
<dbReference type="Gene3D" id="3.40.50.920">
    <property type="match status" value="1"/>
</dbReference>
<comment type="cofactor">
    <cofactor evidence="13">
        <name>thiamine diphosphate</name>
        <dbReference type="ChEBI" id="CHEBI:58937"/>
    </cofactor>
    <text evidence="13">Binds 1 thiamine pyrophosphate per subunit. During the reaction, the substrate forms a covalent intermediate with the cofactor.</text>
</comment>
<comment type="similarity">
    <text evidence="1 16">Belongs to the transketolase family.</text>
</comment>